<reference evidence="2 3" key="1">
    <citation type="submission" date="2024-12" db="EMBL/GenBank/DDBJ databases">
        <title>The unique morphological basis and parallel evolutionary history of personate flowers in Penstemon.</title>
        <authorList>
            <person name="Depatie T.H."/>
            <person name="Wessinger C.A."/>
        </authorList>
    </citation>
    <scope>NUCLEOTIDE SEQUENCE [LARGE SCALE GENOMIC DNA]</scope>
    <source>
        <strain evidence="2">WTNN_2</strain>
        <tissue evidence="2">Leaf</tissue>
    </source>
</reference>
<feature type="transmembrane region" description="Helical" evidence="1">
    <location>
        <begin position="66"/>
        <end position="87"/>
    </location>
</feature>
<protein>
    <submittedName>
        <fullName evidence="2">Uncharacterized protein</fullName>
    </submittedName>
</protein>
<keyword evidence="1" id="KW-0472">Membrane</keyword>
<name>A0ABD3U4A7_9LAMI</name>
<evidence type="ECO:0000256" key="1">
    <source>
        <dbReference type="SAM" id="Phobius"/>
    </source>
</evidence>
<proteinExistence type="predicted"/>
<dbReference type="EMBL" id="JBJXBP010000002">
    <property type="protein sequence ID" value="KAL3843840.1"/>
    <property type="molecule type" value="Genomic_DNA"/>
</dbReference>
<comment type="caution">
    <text evidence="2">The sequence shown here is derived from an EMBL/GenBank/DDBJ whole genome shotgun (WGS) entry which is preliminary data.</text>
</comment>
<accession>A0ABD3U4A7</accession>
<keyword evidence="1" id="KW-1133">Transmembrane helix</keyword>
<keyword evidence="3" id="KW-1185">Reference proteome</keyword>
<evidence type="ECO:0000313" key="3">
    <source>
        <dbReference type="Proteomes" id="UP001634393"/>
    </source>
</evidence>
<gene>
    <name evidence="2" type="ORF">ACJIZ3_001243</name>
</gene>
<sequence length="132" mass="15402">MILQDIHRRDIQRMLIHRKVIRRRATHRGTHPRGIRRSTLHNTPLRRLNNNNLVPAVSWKDGKFRFLSLACIILYRNLIGGVAVRGFRSRKLIDFKRWHILIFDAGNFVFHDSEVIVGVLCAVWLPSAAVAY</sequence>
<organism evidence="2 3">
    <name type="scientific">Penstemon smallii</name>
    <dbReference type="NCBI Taxonomy" id="265156"/>
    <lineage>
        <taxon>Eukaryota</taxon>
        <taxon>Viridiplantae</taxon>
        <taxon>Streptophyta</taxon>
        <taxon>Embryophyta</taxon>
        <taxon>Tracheophyta</taxon>
        <taxon>Spermatophyta</taxon>
        <taxon>Magnoliopsida</taxon>
        <taxon>eudicotyledons</taxon>
        <taxon>Gunneridae</taxon>
        <taxon>Pentapetalae</taxon>
        <taxon>asterids</taxon>
        <taxon>lamiids</taxon>
        <taxon>Lamiales</taxon>
        <taxon>Plantaginaceae</taxon>
        <taxon>Cheloneae</taxon>
        <taxon>Penstemon</taxon>
    </lineage>
</organism>
<dbReference type="AlphaFoldDB" id="A0ABD3U4A7"/>
<dbReference type="Proteomes" id="UP001634393">
    <property type="component" value="Unassembled WGS sequence"/>
</dbReference>
<keyword evidence="1" id="KW-0812">Transmembrane</keyword>
<evidence type="ECO:0000313" key="2">
    <source>
        <dbReference type="EMBL" id="KAL3843840.1"/>
    </source>
</evidence>